<dbReference type="EMBL" id="OOFM01000005">
    <property type="protein sequence ID" value="SPL64964.1"/>
    <property type="molecule type" value="Genomic_DNA"/>
</dbReference>
<evidence type="ECO:0000313" key="1">
    <source>
        <dbReference type="EMBL" id="SPL64964.1"/>
    </source>
</evidence>
<protein>
    <submittedName>
        <fullName evidence="1">Uncharacterized protein</fullName>
    </submittedName>
</protein>
<evidence type="ECO:0000313" key="2">
    <source>
        <dbReference type="Proteomes" id="UP000246073"/>
    </source>
</evidence>
<proteinExistence type="predicted"/>
<organism evidence="1 2">
    <name type="scientific">Ochrobactrum soli</name>
    <dbReference type="NCBI Taxonomy" id="2448455"/>
    <lineage>
        <taxon>Bacteria</taxon>
        <taxon>Pseudomonadati</taxon>
        <taxon>Pseudomonadota</taxon>
        <taxon>Alphaproteobacteria</taxon>
        <taxon>Hyphomicrobiales</taxon>
        <taxon>Brucellaceae</taxon>
        <taxon>Brucella/Ochrobactrum group</taxon>
        <taxon>Ochrobactrum</taxon>
    </lineage>
</organism>
<accession>A0A2P9HLH6</accession>
<dbReference type="AlphaFoldDB" id="A0A2P9HLH6"/>
<reference evidence="2" key="1">
    <citation type="submission" date="2017-12" db="EMBL/GenBank/DDBJ databases">
        <authorList>
            <person name="Diaz M."/>
        </authorList>
    </citation>
    <scope>NUCLEOTIDE SEQUENCE [LARGE SCALE GENOMIC DNA]</scope>
    <source>
        <strain evidence="2">FI11154</strain>
    </source>
</reference>
<dbReference type="Proteomes" id="UP000246073">
    <property type="component" value="Unassembled WGS sequence"/>
</dbReference>
<name>A0A2P9HLH6_9HYPH</name>
<sequence length="42" mass="4381">MVSSLPGLKNVPLFNAKCFTGLSADEEATDTILSPDVPIADC</sequence>
<gene>
    <name evidence="1" type="ORF">OHAE_831</name>
</gene>